<keyword evidence="1" id="KW-0175">Coiled coil</keyword>
<accession>A0ABD3TU92</accession>
<sequence length="271" mass="30550">MVTEGNADSRFSEKKMEIEDSVRTVDCLRGRLLAERVASRTAKEEAEQLENKLIELENVLKEEAKSRKRAEKKMKFLMKKLESMNITYVSDESESSGLVDKSDISSVSSSTLSSSSTKEVEVKRENSELKISTMWEGQESIEESSNSVYEECEMGSSENPISPTISDNFGEKSCKQQHGFEGSLTCDQSYNDSKMDEQSVESCAEEGLNQEYTDNSMALVLVDTPQKNHERIDPEVLDATVKEVLDALRHAKEQLQSSMERKRTMNIIRVG</sequence>
<dbReference type="AlphaFoldDB" id="A0ABD3TU92"/>
<feature type="compositionally biased region" description="Low complexity" evidence="2">
    <location>
        <begin position="104"/>
        <end position="117"/>
    </location>
</feature>
<dbReference type="EMBL" id="JBJXBP010000003">
    <property type="protein sequence ID" value="KAL3839598.1"/>
    <property type="molecule type" value="Genomic_DNA"/>
</dbReference>
<name>A0ABD3TU92_9LAMI</name>
<feature type="coiled-coil region" evidence="1">
    <location>
        <begin position="32"/>
        <end position="87"/>
    </location>
</feature>
<evidence type="ECO:0000256" key="2">
    <source>
        <dbReference type="SAM" id="MobiDB-lite"/>
    </source>
</evidence>
<evidence type="ECO:0000256" key="1">
    <source>
        <dbReference type="SAM" id="Coils"/>
    </source>
</evidence>
<organism evidence="3 4">
    <name type="scientific">Penstemon smallii</name>
    <dbReference type="NCBI Taxonomy" id="265156"/>
    <lineage>
        <taxon>Eukaryota</taxon>
        <taxon>Viridiplantae</taxon>
        <taxon>Streptophyta</taxon>
        <taxon>Embryophyta</taxon>
        <taxon>Tracheophyta</taxon>
        <taxon>Spermatophyta</taxon>
        <taxon>Magnoliopsida</taxon>
        <taxon>eudicotyledons</taxon>
        <taxon>Gunneridae</taxon>
        <taxon>Pentapetalae</taxon>
        <taxon>asterids</taxon>
        <taxon>lamiids</taxon>
        <taxon>Lamiales</taxon>
        <taxon>Plantaginaceae</taxon>
        <taxon>Cheloneae</taxon>
        <taxon>Penstemon</taxon>
    </lineage>
</organism>
<evidence type="ECO:0000313" key="3">
    <source>
        <dbReference type="EMBL" id="KAL3839598.1"/>
    </source>
</evidence>
<protein>
    <submittedName>
        <fullName evidence="3">Uncharacterized protein</fullName>
    </submittedName>
</protein>
<keyword evidence="4" id="KW-1185">Reference proteome</keyword>
<dbReference type="PANTHER" id="PTHR33701">
    <property type="entry name" value="TRANSMEMBRANE PROTEIN"/>
    <property type="match status" value="1"/>
</dbReference>
<evidence type="ECO:0000313" key="4">
    <source>
        <dbReference type="Proteomes" id="UP001634393"/>
    </source>
</evidence>
<dbReference type="Proteomes" id="UP001634393">
    <property type="component" value="Unassembled WGS sequence"/>
</dbReference>
<gene>
    <name evidence="3" type="ORF">ACJIZ3_024189</name>
</gene>
<reference evidence="3 4" key="1">
    <citation type="submission" date="2024-12" db="EMBL/GenBank/DDBJ databases">
        <title>The unique morphological basis and parallel evolutionary history of personate flowers in Penstemon.</title>
        <authorList>
            <person name="Depatie T.H."/>
            <person name="Wessinger C.A."/>
        </authorList>
    </citation>
    <scope>NUCLEOTIDE SEQUENCE [LARGE SCALE GENOMIC DNA]</scope>
    <source>
        <strain evidence="3">WTNN_2</strain>
        <tissue evidence="3">Leaf</tissue>
    </source>
</reference>
<dbReference type="PANTHER" id="PTHR33701:SF2">
    <property type="entry name" value="TRANSMEMBRANE PROTEIN"/>
    <property type="match status" value="1"/>
</dbReference>
<comment type="caution">
    <text evidence="3">The sequence shown here is derived from an EMBL/GenBank/DDBJ whole genome shotgun (WGS) entry which is preliminary data.</text>
</comment>
<feature type="region of interest" description="Disordered" evidence="2">
    <location>
        <begin position="91"/>
        <end position="120"/>
    </location>
</feature>
<proteinExistence type="predicted"/>